<dbReference type="SUPFAM" id="SSF53633">
    <property type="entry name" value="Carbamate kinase-like"/>
    <property type="match status" value="1"/>
</dbReference>
<evidence type="ECO:0000256" key="5">
    <source>
        <dbReference type="ARBA" id="ARBA00022777"/>
    </source>
</evidence>
<evidence type="ECO:0000256" key="2">
    <source>
        <dbReference type="ARBA" id="ARBA00020752"/>
    </source>
</evidence>
<dbReference type="PANTHER" id="PTHR30409:SF1">
    <property type="entry name" value="CARBAMATE KINASE-RELATED"/>
    <property type="match status" value="1"/>
</dbReference>
<proteinExistence type="inferred from homology"/>
<evidence type="ECO:0000256" key="3">
    <source>
        <dbReference type="ARBA" id="ARBA00022679"/>
    </source>
</evidence>
<evidence type="ECO:0000256" key="7">
    <source>
        <dbReference type="PIRNR" id="PIRNR000723"/>
    </source>
</evidence>
<evidence type="ECO:0000313" key="12">
    <source>
        <dbReference type="Proteomes" id="UP000257123"/>
    </source>
</evidence>
<dbReference type="GO" id="GO:0005829">
    <property type="term" value="C:cytosol"/>
    <property type="evidence" value="ECO:0007669"/>
    <property type="project" value="TreeGrafter"/>
</dbReference>
<dbReference type="PIRSF" id="PIRSF000723">
    <property type="entry name" value="Carbamate_kin"/>
    <property type="match status" value="1"/>
</dbReference>
<dbReference type="InterPro" id="IPR023000">
    <property type="entry name" value="Shikimate_kinase_CS"/>
</dbReference>
<dbReference type="EMBL" id="NMUF01000002">
    <property type="protein sequence ID" value="RFB00242.1"/>
    <property type="molecule type" value="Genomic_DNA"/>
</dbReference>
<dbReference type="FunFam" id="3.40.1160.10:FF:000007">
    <property type="entry name" value="Carbamate kinase"/>
    <property type="match status" value="1"/>
</dbReference>
<keyword evidence="5 7" id="KW-0418">Kinase</keyword>
<dbReference type="GO" id="GO:0019546">
    <property type="term" value="P:L-arginine deiminase pathway"/>
    <property type="evidence" value="ECO:0007669"/>
    <property type="project" value="TreeGrafter"/>
</dbReference>
<keyword evidence="4" id="KW-0547">Nucleotide-binding</keyword>
<dbReference type="Proteomes" id="UP000256877">
    <property type="component" value="Unassembled WGS sequence"/>
</dbReference>
<dbReference type="Pfam" id="PF00696">
    <property type="entry name" value="AA_kinase"/>
    <property type="match status" value="1"/>
</dbReference>
<keyword evidence="6" id="KW-0067">ATP-binding</keyword>
<dbReference type="AlphaFoldDB" id="A0A371R6T4"/>
<dbReference type="RefSeq" id="WP_116421175.1">
    <property type="nucleotide sequence ID" value="NZ_NMUE01000018.1"/>
</dbReference>
<evidence type="ECO:0000256" key="4">
    <source>
        <dbReference type="ARBA" id="ARBA00022741"/>
    </source>
</evidence>
<feature type="domain" description="Aspartate/glutamate/uridylate kinase" evidence="8">
    <location>
        <begin position="1"/>
        <end position="278"/>
    </location>
</feature>
<dbReference type="OrthoDB" id="31128at2157"/>
<accession>A0A371R6T4</accession>
<dbReference type="Gene3D" id="3.40.1160.10">
    <property type="entry name" value="Acetylglutamate kinase-like"/>
    <property type="match status" value="1"/>
</dbReference>
<organism evidence="10 11">
    <name type="scientific">Pyrobaculum aerophilum</name>
    <dbReference type="NCBI Taxonomy" id="13773"/>
    <lineage>
        <taxon>Archaea</taxon>
        <taxon>Thermoproteota</taxon>
        <taxon>Thermoprotei</taxon>
        <taxon>Thermoproteales</taxon>
        <taxon>Thermoproteaceae</taxon>
        <taxon>Pyrobaculum</taxon>
    </lineage>
</organism>
<dbReference type="CDD" id="cd04235">
    <property type="entry name" value="AAK_CK"/>
    <property type="match status" value="1"/>
</dbReference>
<dbReference type="PRINTS" id="PR01469">
    <property type="entry name" value="CARBMTKINASE"/>
</dbReference>
<comment type="caution">
    <text evidence="10">The sequence shown here is derived from an EMBL/GenBank/DDBJ whole genome shotgun (WGS) entry which is preliminary data.</text>
</comment>
<protein>
    <recommendedName>
        <fullName evidence="2 7">Carbamate kinase</fullName>
    </recommendedName>
</protein>
<gene>
    <name evidence="9" type="ORF">CGL51_06805</name>
    <name evidence="10" type="ORF">CGL52_01250</name>
</gene>
<sequence>MKVVIALGGNAFNKPGEPINQDTHLKNIEAAAKIIQRIVQEGHQVVVTHGNGPQVGYFAELQRDSQAFKLDAINALTQGLLGYLIVSALDKALGRGRSVALVTRVEVDCSDPAFKTPTKYIGPIYSEEEAKKLGIMYGWQFKQDPRGGWRRVVPSPTPLRIVEIDIIKRLADAGYVVVAAGGGGIPVCENTGIEGVVDKDLASSLLAIEWKADLLIILTDVDGVYLNFKKPSQRKLDAVRVDELEKYYAEGHFPPGSMGPKVLAAINFIRNGGKRAAIGALEEGYEVFKGVRGTQIIP</sequence>
<dbReference type="PROSITE" id="PS01128">
    <property type="entry name" value="SHIKIMATE_KINASE"/>
    <property type="match status" value="1"/>
</dbReference>
<dbReference type="EMBL" id="NMUE01000018">
    <property type="protein sequence ID" value="RFA95847.1"/>
    <property type="molecule type" value="Genomic_DNA"/>
</dbReference>
<keyword evidence="3 7" id="KW-0808">Transferase</keyword>
<evidence type="ECO:0000256" key="1">
    <source>
        <dbReference type="ARBA" id="ARBA00011066"/>
    </source>
</evidence>
<dbReference type="InterPro" id="IPR003964">
    <property type="entry name" value="Carb_kinase"/>
</dbReference>
<dbReference type="InterPro" id="IPR036393">
    <property type="entry name" value="AceGlu_kinase-like_sf"/>
</dbReference>
<evidence type="ECO:0000259" key="8">
    <source>
        <dbReference type="Pfam" id="PF00696"/>
    </source>
</evidence>
<evidence type="ECO:0000313" key="11">
    <source>
        <dbReference type="Proteomes" id="UP000256877"/>
    </source>
</evidence>
<dbReference type="PANTHER" id="PTHR30409">
    <property type="entry name" value="CARBAMATE KINASE"/>
    <property type="match status" value="1"/>
</dbReference>
<evidence type="ECO:0000313" key="9">
    <source>
        <dbReference type="EMBL" id="RFA95847.1"/>
    </source>
</evidence>
<evidence type="ECO:0000313" key="10">
    <source>
        <dbReference type="EMBL" id="RFB00242.1"/>
    </source>
</evidence>
<dbReference type="GO" id="GO:0005524">
    <property type="term" value="F:ATP binding"/>
    <property type="evidence" value="ECO:0007669"/>
    <property type="project" value="UniProtKB-KW"/>
</dbReference>
<dbReference type="GO" id="GO:0008804">
    <property type="term" value="F:carbamate kinase activity"/>
    <property type="evidence" value="ECO:0007669"/>
    <property type="project" value="InterPro"/>
</dbReference>
<reference evidence="11 12" key="1">
    <citation type="submission" date="2017-07" db="EMBL/GenBank/DDBJ databases">
        <title>Draft genome sequence of aerobic hyperthermophilic archaea, Pyrobaculum aerophilum YKB31 and YKB32.</title>
        <authorList>
            <person name="Mochizuki T."/>
            <person name="Berliner A.J."/>
            <person name="Yoshida-Takashima Y."/>
            <person name="Takaki Y."/>
            <person name="Nunoura T."/>
            <person name="Takai K."/>
        </authorList>
    </citation>
    <scope>NUCLEOTIDE SEQUENCE [LARGE SCALE GENOMIC DNA]</scope>
    <source>
        <strain evidence="9 12">YKB31</strain>
        <strain evidence="10 11">YKB32</strain>
    </source>
</reference>
<comment type="similarity">
    <text evidence="1 7">Belongs to the carbamate kinase family.</text>
</comment>
<dbReference type="Proteomes" id="UP000257123">
    <property type="component" value="Unassembled WGS sequence"/>
</dbReference>
<name>A0A371R6T4_9CREN</name>
<dbReference type="NCBIfam" id="NF009007">
    <property type="entry name" value="PRK12352.1"/>
    <property type="match status" value="1"/>
</dbReference>
<dbReference type="InterPro" id="IPR001048">
    <property type="entry name" value="Asp/Glu/Uridylate_kinase"/>
</dbReference>
<evidence type="ECO:0000256" key="6">
    <source>
        <dbReference type="ARBA" id="ARBA00022840"/>
    </source>
</evidence>